<dbReference type="EMBL" id="KQ964636">
    <property type="protein sequence ID" value="KXN67432.1"/>
    <property type="molecule type" value="Genomic_DNA"/>
</dbReference>
<reference evidence="1 2" key="1">
    <citation type="journal article" date="2015" name="Genome Biol. Evol.">
        <title>Phylogenomic analyses indicate that early fungi evolved digesting cell walls of algal ancestors of land plants.</title>
        <authorList>
            <person name="Chang Y."/>
            <person name="Wang S."/>
            <person name="Sekimoto S."/>
            <person name="Aerts A.L."/>
            <person name="Choi C."/>
            <person name="Clum A."/>
            <person name="LaButti K.M."/>
            <person name="Lindquist E.A."/>
            <person name="Yee Ngan C."/>
            <person name="Ohm R.A."/>
            <person name="Salamov A.A."/>
            <person name="Grigoriev I.V."/>
            <person name="Spatafora J.W."/>
            <person name="Berbee M.L."/>
        </authorList>
    </citation>
    <scope>NUCLEOTIDE SEQUENCE [LARGE SCALE GENOMIC DNA]</scope>
    <source>
        <strain evidence="1 2">NRRL 28638</strain>
    </source>
</reference>
<dbReference type="AlphaFoldDB" id="A0A137NXL8"/>
<keyword evidence="2" id="KW-1185">Reference proteome</keyword>
<evidence type="ECO:0000313" key="1">
    <source>
        <dbReference type="EMBL" id="KXN67432.1"/>
    </source>
</evidence>
<dbReference type="Gene3D" id="3.80.10.10">
    <property type="entry name" value="Ribonuclease Inhibitor"/>
    <property type="match status" value="1"/>
</dbReference>
<accession>A0A137NXL8</accession>
<proteinExistence type="predicted"/>
<gene>
    <name evidence="1" type="ORF">CONCODRAFT_19599</name>
</gene>
<dbReference type="InterPro" id="IPR032675">
    <property type="entry name" value="LRR_dom_sf"/>
</dbReference>
<organism evidence="1 2">
    <name type="scientific">Conidiobolus coronatus (strain ATCC 28846 / CBS 209.66 / NRRL 28638)</name>
    <name type="common">Delacroixia coronata</name>
    <dbReference type="NCBI Taxonomy" id="796925"/>
    <lineage>
        <taxon>Eukaryota</taxon>
        <taxon>Fungi</taxon>
        <taxon>Fungi incertae sedis</taxon>
        <taxon>Zoopagomycota</taxon>
        <taxon>Entomophthoromycotina</taxon>
        <taxon>Entomophthoromycetes</taxon>
        <taxon>Entomophthorales</taxon>
        <taxon>Ancylistaceae</taxon>
        <taxon>Conidiobolus</taxon>
    </lineage>
</organism>
<evidence type="ECO:0000313" key="2">
    <source>
        <dbReference type="Proteomes" id="UP000070444"/>
    </source>
</evidence>
<sequence>MSELLEISLLNRLLREKLNSKIFYSIEFNDLQLCQLPGYFAREILAHESQPLINLKATANFKTDRIDPFVTELINQVSILSPYFKSIGFFDLGRAGNFIIPLAHNFLHITSLKIDDCIMKLKDFNQLIPKLDKLEFLYLIDCRFMKLLNEGPIEHEAHLPPSLKELHISTIYLITNGALSNSYDLLFNYDISIEEEEFYLTSHRISSIKKLELCSSDNDDKFICSFLSKNPQLTHIKLPLSNFIPETIKILSENDNIEHMNIDLFYVDVDYSEDSALPKLSSLTSLSMPFISKNEYTRVLQIIDTCPNLTKLDLEIANYSSEFISTVLDKLKKLKWFKLIITNFNRSELDFSLFSNIETLKFASVNKRSIPFKFPSPPMKLKSITILSGAQYIENSNYLSDPSINNVYWKFKIKGDAMICRAVNSD</sequence>
<name>A0A137NXL8_CONC2</name>
<dbReference type="SUPFAM" id="SSF52058">
    <property type="entry name" value="L domain-like"/>
    <property type="match status" value="1"/>
</dbReference>
<protein>
    <recommendedName>
        <fullName evidence="3">RNI-like protein</fullName>
    </recommendedName>
</protein>
<evidence type="ECO:0008006" key="3">
    <source>
        <dbReference type="Google" id="ProtNLM"/>
    </source>
</evidence>
<dbReference type="Proteomes" id="UP000070444">
    <property type="component" value="Unassembled WGS sequence"/>
</dbReference>